<dbReference type="EMBL" id="JABELV010000024">
    <property type="protein sequence ID" value="KAG7562896.1"/>
    <property type="molecule type" value="Genomic_DNA"/>
</dbReference>
<comment type="caution">
    <text evidence="1">The sequence shown here is derived from an EMBL/GenBank/DDBJ whole genome shotgun (WGS) entry which is preliminary data.</text>
</comment>
<evidence type="ECO:0008006" key="3">
    <source>
        <dbReference type="Google" id="ProtNLM"/>
    </source>
</evidence>
<reference evidence="1" key="1">
    <citation type="submission" date="2020-04" db="EMBL/GenBank/DDBJ databases">
        <title>Analysis of mating type loci in Filobasidium floriforme.</title>
        <authorList>
            <person name="Nowrousian M."/>
        </authorList>
    </citation>
    <scope>NUCLEOTIDE SEQUENCE</scope>
    <source>
        <strain evidence="1">CBS 6242</strain>
    </source>
</reference>
<dbReference type="AlphaFoldDB" id="A0A8K0JPH4"/>
<organism evidence="1 2">
    <name type="scientific">Filobasidium floriforme</name>
    <dbReference type="NCBI Taxonomy" id="5210"/>
    <lineage>
        <taxon>Eukaryota</taxon>
        <taxon>Fungi</taxon>
        <taxon>Dikarya</taxon>
        <taxon>Basidiomycota</taxon>
        <taxon>Agaricomycotina</taxon>
        <taxon>Tremellomycetes</taxon>
        <taxon>Filobasidiales</taxon>
        <taxon>Filobasidiaceae</taxon>
        <taxon>Filobasidium</taxon>
    </lineage>
</organism>
<sequence>MTLQWETHETNPMDTPRLFEGDTRNSVDHFDGEANVALISSDGVRFQVWDYELRAGSEIFRNCLSIGEKGNDRVATLRLVEHSGIIRTILDALLLPVNKLEAIPSYWTFEDAAADYAAAEKYMLDRYMSVFQRRIEKAVQIGPFEALIWAVSKSNARVAKLAIEQFAKASHLEIRAGSVRTEVKPGHWTAAMIESIGVENYRQLVRLSMDCITASIQTGRLRIDWLAVAEKFELHTGRPGIEWECQTPVSYASM</sequence>
<proteinExistence type="predicted"/>
<evidence type="ECO:0000313" key="2">
    <source>
        <dbReference type="Proteomes" id="UP000812966"/>
    </source>
</evidence>
<protein>
    <recommendedName>
        <fullName evidence="3">BTB domain-containing protein</fullName>
    </recommendedName>
</protein>
<dbReference type="Proteomes" id="UP000812966">
    <property type="component" value="Unassembled WGS sequence"/>
</dbReference>
<gene>
    <name evidence="1" type="ORF">FFLO_01725</name>
</gene>
<accession>A0A8K0JPH4</accession>
<dbReference type="OrthoDB" id="2574774at2759"/>
<evidence type="ECO:0000313" key="1">
    <source>
        <dbReference type="EMBL" id="KAG7562896.1"/>
    </source>
</evidence>
<name>A0A8K0JPH4_9TREE</name>
<keyword evidence="2" id="KW-1185">Reference proteome</keyword>